<evidence type="ECO:0000313" key="2">
    <source>
        <dbReference type="EMBL" id="MDT9002413.1"/>
    </source>
</evidence>
<keyword evidence="1" id="KW-0732">Signal</keyword>
<dbReference type="InterPro" id="IPR036909">
    <property type="entry name" value="Cyt_c-like_dom_sf"/>
</dbReference>
<dbReference type="SUPFAM" id="SSF46626">
    <property type="entry name" value="Cytochrome c"/>
    <property type="match status" value="1"/>
</dbReference>
<keyword evidence="3" id="KW-1185">Reference proteome</keyword>
<sequence length="269" mass="29701">MNSLRLAALSLSVLLLGFGARPVPAAPLPTPTELAATLKEEQVTVVEPHLSKAGKPVRRSYRGYPARALLDQLLGKGWLSADTEIEFRALDGYVSRVPTQRFARYKAWLVFARADGGPFEVDNLAQQEKAVPLGPFYLVWDNVGHPELIKEGGSVWPYQVAQLRLTPSSRTALLPPGLVGDFKAQAALAQQYCLSCHQINGYGGDKMPLNLAERARLLDAPSWRQWLISPQSLRPGTAMPALPDSLPLAERERITRQLHEYLRALPLKP</sequence>
<protein>
    <recommendedName>
        <fullName evidence="4">Cytochrome c domain-containing protein</fullName>
    </recommendedName>
</protein>
<dbReference type="EMBL" id="JAVXZY010000016">
    <property type="protein sequence ID" value="MDT9002413.1"/>
    <property type="molecule type" value="Genomic_DNA"/>
</dbReference>
<comment type="caution">
    <text evidence="2">The sequence shown here is derived from an EMBL/GenBank/DDBJ whole genome shotgun (WGS) entry which is preliminary data.</text>
</comment>
<organism evidence="2 3">
    <name type="scientific">Roseateles aquae</name>
    <dbReference type="NCBI Taxonomy" id="3077235"/>
    <lineage>
        <taxon>Bacteria</taxon>
        <taxon>Pseudomonadati</taxon>
        <taxon>Pseudomonadota</taxon>
        <taxon>Betaproteobacteria</taxon>
        <taxon>Burkholderiales</taxon>
        <taxon>Sphaerotilaceae</taxon>
        <taxon>Roseateles</taxon>
    </lineage>
</organism>
<accession>A0ABU3PJV8</accession>
<dbReference type="RefSeq" id="WP_315653310.1">
    <property type="nucleotide sequence ID" value="NZ_JAVXZY010000016.1"/>
</dbReference>
<reference evidence="2" key="1">
    <citation type="submission" date="2023-09" db="EMBL/GenBank/DDBJ databases">
        <title>Paucibacter sp. APW11 Genome sequencing and assembly.</title>
        <authorList>
            <person name="Kim I."/>
        </authorList>
    </citation>
    <scope>NUCLEOTIDE SEQUENCE</scope>
    <source>
        <strain evidence="2">APW11</strain>
    </source>
</reference>
<evidence type="ECO:0000256" key="1">
    <source>
        <dbReference type="SAM" id="SignalP"/>
    </source>
</evidence>
<feature type="chain" id="PRO_5046668007" description="Cytochrome c domain-containing protein" evidence="1">
    <location>
        <begin position="26"/>
        <end position="269"/>
    </location>
</feature>
<gene>
    <name evidence="2" type="ORF">RQP53_24240</name>
</gene>
<name>A0ABU3PJV8_9BURK</name>
<proteinExistence type="predicted"/>
<evidence type="ECO:0000313" key="3">
    <source>
        <dbReference type="Proteomes" id="UP001246372"/>
    </source>
</evidence>
<dbReference type="Proteomes" id="UP001246372">
    <property type="component" value="Unassembled WGS sequence"/>
</dbReference>
<evidence type="ECO:0008006" key="4">
    <source>
        <dbReference type="Google" id="ProtNLM"/>
    </source>
</evidence>
<dbReference type="Gene3D" id="1.10.760.10">
    <property type="entry name" value="Cytochrome c-like domain"/>
    <property type="match status" value="1"/>
</dbReference>
<feature type="signal peptide" evidence="1">
    <location>
        <begin position="1"/>
        <end position="25"/>
    </location>
</feature>